<comment type="subcellular location">
    <subcellularLocation>
        <location evidence="11">Cytoplasm</location>
    </subcellularLocation>
</comment>
<dbReference type="AlphaFoldDB" id="A0A1V5MI00"/>
<reference evidence="13" key="1">
    <citation type="submission" date="2017-02" db="EMBL/GenBank/DDBJ databases">
        <title>Delving into the versatile metabolic prowess of the omnipresent phylum Bacteroidetes.</title>
        <authorList>
            <person name="Nobu M.K."/>
            <person name="Mei R."/>
            <person name="Narihiro T."/>
            <person name="Kuroda K."/>
            <person name="Liu W.-T."/>
        </authorList>
    </citation>
    <scope>NUCLEOTIDE SEQUENCE</scope>
    <source>
        <strain evidence="13">ADurb.Bin417</strain>
    </source>
</reference>
<dbReference type="HAMAP" id="MF_01021">
    <property type="entry name" value="HisI"/>
    <property type="match status" value="1"/>
</dbReference>
<evidence type="ECO:0000256" key="7">
    <source>
        <dbReference type="ARBA" id="ARBA00022490"/>
    </source>
</evidence>
<dbReference type="PANTHER" id="PTHR42945:SF1">
    <property type="entry name" value="HISTIDINE BIOSYNTHESIS BIFUNCTIONAL PROTEIN HIS7"/>
    <property type="match status" value="1"/>
</dbReference>
<dbReference type="NCBIfam" id="NF000768">
    <property type="entry name" value="PRK00051.1"/>
    <property type="match status" value="1"/>
</dbReference>
<protein>
    <recommendedName>
        <fullName evidence="11">Phosphoribosyl-AMP cyclohydrolase</fullName>
        <shortName evidence="11">PRA-CH</shortName>
        <ecNumber evidence="11">3.5.4.19</ecNumber>
    </recommendedName>
</protein>
<comment type="pathway">
    <text evidence="3 11">Amino-acid biosynthesis; L-histidine biosynthesis; L-histidine from 5-phospho-alpha-D-ribose 1-diphosphate: step 3/9.</text>
</comment>
<dbReference type="GO" id="GO:0004636">
    <property type="term" value="F:phosphoribosyl-ATP diphosphatase activity"/>
    <property type="evidence" value="ECO:0007669"/>
    <property type="project" value="UniProtKB-EC"/>
</dbReference>
<name>A0A1V5MI00_UNCT6</name>
<evidence type="ECO:0000256" key="1">
    <source>
        <dbReference type="ARBA" id="ARBA00000024"/>
    </source>
</evidence>
<feature type="binding site" evidence="11">
    <location>
        <position position="84"/>
    </location>
    <ligand>
        <name>Mg(2+)</name>
        <dbReference type="ChEBI" id="CHEBI:18420"/>
    </ligand>
</feature>
<dbReference type="FunFam" id="3.10.20.810:FF:000001">
    <property type="entry name" value="Histidine biosynthesis bifunctional protein HisIE"/>
    <property type="match status" value="1"/>
</dbReference>
<comment type="similarity">
    <text evidence="5">In the C-terminal section; belongs to the PRA-PH family.</text>
</comment>
<gene>
    <name evidence="11" type="primary">hisI</name>
    <name evidence="13" type="ORF">BWY73_00665</name>
</gene>
<dbReference type="InterPro" id="IPR026660">
    <property type="entry name" value="PRA-CH"/>
</dbReference>
<evidence type="ECO:0000256" key="11">
    <source>
        <dbReference type="HAMAP-Rule" id="MF_01021"/>
    </source>
</evidence>
<dbReference type="GO" id="GO:0000287">
    <property type="term" value="F:magnesium ion binding"/>
    <property type="evidence" value="ECO:0007669"/>
    <property type="project" value="UniProtKB-UniRule"/>
</dbReference>
<feature type="binding site" evidence="11">
    <location>
        <position position="88"/>
    </location>
    <ligand>
        <name>Mg(2+)</name>
        <dbReference type="ChEBI" id="CHEBI:18420"/>
    </ligand>
</feature>
<feature type="binding site" evidence="11">
    <location>
        <position position="85"/>
    </location>
    <ligand>
        <name>Zn(2+)</name>
        <dbReference type="ChEBI" id="CHEBI:29105"/>
        <note>ligand shared between dimeric partners</note>
    </ligand>
</feature>
<evidence type="ECO:0000256" key="6">
    <source>
        <dbReference type="ARBA" id="ARBA00008299"/>
    </source>
</evidence>
<keyword evidence="7 11" id="KW-0963">Cytoplasm</keyword>
<dbReference type="GO" id="GO:0004635">
    <property type="term" value="F:phosphoribosyl-AMP cyclohydrolase activity"/>
    <property type="evidence" value="ECO:0007669"/>
    <property type="project" value="UniProtKB-UniRule"/>
</dbReference>
<comment type="pathway">
    <text evidence="4">Amino-acid biosynthesis; L-histidine biosynthesis; L-histidine from 5-phospho-alpha-D-ribose 1-diphosphate: step 2/9.</text>
</comment>
<organism evidence="13">
    <name type="scientific">candidate division TA06 bacterium ADurb.Bin417</name>
    <dbReference type="NCBI Taxonomy" id="1852828"/>
    <lineage>
        <taxon>Bacteria</taxon>
        <taxon>Bacteria division TA06</taxon>
    </lineage>
</organism>
<evidence type="ECO:0000256" key="5">
    <source>
        <dbReference type="ARBA" id="ARBA00007731"/>
    </source>
</evidence>
<evidence type="ECO:0000256" key="8">
    <source>
        <dbReference type="ARBA" id="ARBA00022605"/>
    </source>
</evidence>
<evidence type="ECO:0000256" key="2">
    <source>
        <dbReference type="ARBA" id="ARBA00001460"/>
    </source>
</evidence>
<evidence type="ECO:0000259" key="12">
    <source>
        <dbReference type="Pfam" id="PF01502"/>
    </source>
</evidence>
<comment type="cofactor">
    <cofactor evidence="11">
        <name>Zn(2+)</name>
        <dbReference type="ChEBI" id="CHEBI:29105"/>
    </cofactor>
    <text evidence="11">Binds 1 zinc ion per subunit.</text>
</comment>
<dbReference type="GO" id="GO:0008270">
    <property type="term" value="F:zinc ion binding"/>
    <property type="evidence" value="ECO:0007669"/>
    <property type="project" value="UniProtKB-UniRule"/>
</dbReference>
<comment type="caution">
    <text evidence="13">The sequence shown here is derived from an EMBL/GenBank/DDBJ whole genome shotgun (WGS) entry which is preliminary data.</text>
</comment>
<keyword evidence="10 11" id="KW-0368">Histidine biosynthesis</keyword>
<evidence type="ECO:0000256" key="3">
    <source>
        <dbReference type="ARBA" id="ARBA00005169"/>
    </source>
</evidence>
<proteinExistence type="inferred from homology"/>
<feature type="binding site" evidence="11">
    <location>
        <position position="86"/>
    </location>
    <ligand>
        <name>Mg(2+)</name>
        <dbReference type="ChEBI" id="CHEBI:18420"/>
    </ligand>
</feature>
<keyword evidence="9 11" id="KW-0378">Hydrolase</keyword>
<feature type="binding site" evidence="11">
    <location>
        <position position="101"/>
    </location>
    <ligand>
        <name>Zn(2+)</name>
        <dbReference type="ChEBI" id="CHEBI:29105"/>
        <note>ligand shared between dimeric partners</note>
    </ligand>
</feature>
<comment type="subunit">
    <text evidence="11">Homodimer.</text>
</comment>
<dbReference type="InterPro" id="IPR002496">
    <property type="entry name" value="PRib_AMP_CycHydrolase_dom"/>
</dbReference>
<evidence type="ECO:0000256" key="4">
    <source>
        <dbReference type="ARBA" id="ARBA00005204"/>
    </source>
</evidence>
<dbReference type="InterPro" id="IPR038019">
    <property type="entry name" value="PRib_AMP_CycHydrolase_sf"/>
</dbReference>
<keyword evidence="11" id="KW-0460">Magnesium</keyword>
<keyword evidence="11" id="KW-0479">Metal-binding</keyword>
<sequence length="115" mass="12986">MKKENGIMEGVKLGQVKFNDQGLVPVVAQDRDGRVLMLAYANLEALRLTLATGRAHYYSRSRQQLWRKGESSGNEQVIEAVLVDCDQDTILYRVRQSGPACHTGNPTCFFRRLET</sequence>
<dbReference type="Pfam" id="PF01502">
    <property type="entry name" value="PRA-CH"/>
    <property type="match status" value="1"/>
</dbReference>
<keyword evidence="8 11" id="KW-0028">Amino-acid biosynthesis</keyword>
<comment type="similarity">
    <text evidence="6">In the N-terminal section; belongs to the PRA-CH family.</text>
</comment>
<dbReference type="SUPFAM" id="SSF141734">
    <property type="entry name" value="HisI-like"/>
    <property type="match status" value="1"/>
</dbReference>
<comment type="function">
    <text evidence="11">Catalyzes the hydrolysis of the adenine ring of phosphoribosyl-AMP.</text>
</comment>
<comment type="cofactor">
    <cofactor evidence="11">
        <name>Mg(2+)</name>
        <dbReference type="ChEBI" id="CHEBI:18420"/>
    </cofactor>
    <text evidence="11">Binds 1 Mg(2+) ion per subunit.</text>
</comment>
<dbReference type="Proteomes" id="UP000485484">
    <property type="component" value="Unassembled WGS sequence"/>
</dbReference>
<dbReference type="PANTHER" id="PTHR42945">
    <property type="entry name" value="HISTIDINE BIOSYNTHESIS BIFUNCTIONAL PROTEIN"/>
    <property type="match status" value="1"/>
</dbReference>
<evidence type="ECO:0000313" key="13">
    <source>
        <dbReference type="EMBL" id="OPZ92722.1"/>
    </source>
</evidence>
<comment type="catalytic activity">
    <reaction evidence="2">
        <text>1-(5-phospho-beta-D-ribosyl)-ATP + H2O = 1-(5-phospho-beta-D-ribosyl)-5'-AMP + diphosphate + H(+)</text>
        <dbReference type="Rhea" id="RHEA:22828"/>
        <dbReference type="ChEBI" id="CHEBI:15377"/>
        <dbReference type="ChEBI" id="CHEBI:15378"/>
        <dbReference type="ChEBI" id="CHEBI:33019"/>
        <dbReference type="ChEBI" id="CHEBI:59457"/>
        <dbReference type="ChEBI" id="CHEBI:73183"/>
        <dbReference type="EC" id="3.6.1.31"/>
    </reaction>
</comment>
<feature type="domain" description="Phosphoribosyl-AMP cyclohydrolase" evidence="12">
    <location>
        <begin position="37"/>
        <end position="110"/>
    </location>
</feature>
<dbReference type="GO" id="GO:0005737">
    <property type="term" value="C:cytoplasm"/>
    <property type="evidence" value="ECO:0007669"/>
    <property type="project" value="UniProtKB-SubCell"/>
</dbReference>
<accession>A0A1V5MI00</accession>
<comment type="similarity">
    <text evidence="11">Belongs to the PRA-CH family.</text>
</comment>
<dbReference type="GO" id="GO:0000105">
    <property type="term" value="P:L-histidine biosynthetic process"/>
    <property type="evidence" value="ECO:0007669"/>
    <property type="project" value="UniProtKB-UniRule"/>
</dbReference>
<dbReference type="EMBL" id="MWAK01000073">
    <property type="protein sequence ID" value="OPZ92722.1"/>
    <property type="molecule type" value="Genomic_DNA"/>
</dbReference>
<comment type="catalytic activity">
    <reaction evidence="1 11">
        <text>1-(5-phospho-beta-D-ribosyl)-5'-AMP + H2O = 1-(5-phospho-beta-D-ribosyl)-5-[(5-phospho-beta-D-ribosylamino)methylideneamino]imidazole-4-carboxamide</text>
        <dbReference type="Rhea" id="RHEA:20049"/>
        <dbReference type="ChEBI" id="CHEBI:15377"/>
        <dbReference type="ChEBI" id="CHEBI:58435"/>
        <dbReference type="ChEBI" id="CHEBI:59457"/>
        <dbReference type="EC" id="3.5.4.19"/>
    </reaction>
</comment>
<keyword evidence="11" id="KW-0862">Zinc</keyword>
<dbReference type="Gene3D" id="3.10.20.810">
    <property type="entry name" value="Phosphoribosyl-AMP cyclohydrolase"/>
    <property type="match status" value="1"/>
</dbReference>
<dbReference type="EC" id="3.5.4.19" evidence="11"/>
<feature type="binding site" evidence="11">
    <location>
        <position position="108"/>
    </location>
    <ligand>
        <name>Zn(2+)</name>
        <dbReference type="ChEBI" id="CHEBI:29105"/>
        <note>ligand shared between dimeric partners</note>
    </ligand>
</feature>
<evidence type="ECO:0000256" key="9">
    <source>
        <dbReference type="ARBA" id="ARBA00022801"/>
    </source>
</evidence>
<dbReference type="UniPathway" id="UPA00031">
    <property type="reaction ID" value="UER00008"/>
</dbReference>
<evidence type="ECO:0000256" key="10">
    <source>
        <dbReference type="ARBA" id="ARBA00023102"/>
    </source>
</evidence>